<dbReference type="PANTHER" id="PTHR43528:SF1">
    <property type="entry name" value="ALPHA-KETOGLUTARATE PERMEASE"/>
    <property type="match status" value="1"/>
</dbReference>
<feature type="transmembrane region" description="Helical" evidence="9">
    <location>
        <begin position="404"/>
        <end position="423"/>
    </location>
</feature>
<gene>
    <name evidence="11" type="primary">proP_1</name>
    <name evidence="11" type="ORF">GCM10009836_24580</name>
</gene>
<dbReference type="PROSITE" id="PS00217">
    <property type="entry name" value="SUGAR_TRANSPORT_2"/>
    <property type="match status" value="1"/>
</dbReference>
<dbReference type="RefSeq" id="WP_344415656.1">
    <property type="nucleotide sequence ID" value="NZ_BAAAQK010000005.1"/>
</dbReference>
<feature type="transmembrane region" description="Helical" evidence="9">
    <location>
        <begin position="90"/>
        <end position="112"/>
    </location>
</feature>
<comment type="similarity">
    <text evidence="2">Belongs to the major facilitator superfamily. Metabolite:H+ Symporter (MHS) family (TC 2.A.1.6) family.</text>
</comment>
<feature type="transmembrane region" description="Helical" evidence="9">
    <location>
        <begin position="244"/>
        <end position="270"/>
    </location>
</feature>
<dbReference type="InterPro" id="IPR036259">
    <property type="entry name" value="MFS_trans_sf"/>
</dbReference>
<evidence type="ECO:0000259" key="10">
    <source>
        <dbReference type="PROSITE" id="PS50850"/>
    </source>
</evidence>
<comment type="subcellular location">
    <subcellularLocation>
        <location evidence="1">Cell membrane</location>
        <topology evidence="1">Multi-pass membrane protein</topology>
    </subcellularLocation>
</comment>
<evidence type="ECO:0000256" key="1">
    <source>
        <dbReference type="ARBA" id="ARBA00004651"/>
    </source>
</evidence>
<name>A0ABN2MYC7_9PSEU</name>
<evidence type="ECO:0000313" key="11">
    <source>
        <dbReference type="EMBL" id="GAA1844253.1"/>
    </source>
</evidence>
<dbReference type="InterPro" id="IPR011701">
    <property type="entry name" value="MFS"/>
</dbReference>
<evidence type="ECO:0000256" key="8">
    <source>
        <dbReference type="ARBA" id="ARBA00023136"/>
    </source>
</evidence>
<keyword evidence="12" id="KW-1185">Reference proteome</keyword>
<feature type="transmembrane region" description="Helical" evidence="9">
    <location>
        <begin position="282"/>
        <end position="303"/>
    </location>
</feature>
<evidence type="ECO:0000256" key="2">
    <source>
        <dbReference type="ARBA" id="ARBA00008240"/>
    </source>
</evidence>
<keyword evidence="6" id="KW-0769">Symport</keyword>
<keyword evidence="3" id="KW-0813">Transport</keyword>
<evidence type="ECO:0000256" key="3">
    <source>
        <dbReference type="ARBA" id="ARBA00022448"/>
    </source>
</evidence>
<keyword evidence="4" id="KW-1003">Cell membrane</keyword>
<dbReference type="Gene3D" id="1.20.1250.20">
    <property type="entry name" value="MFS general substrate transporter like domains"/>
    <property type="match status" value="2"/>
</dbReference>
<dbReference type="Pfam" id="PF07690">
    <property type="entry name" value="MFS_1"/>
    <property type="match status" value="1"/>
</dbReference>
<dbReference type="InterPro" id="IPR005829">
    <property type="entry name" value="Sugar_transporter_CS"/>
</dbReference>
<dbReference type="PANTHER" id="PTHR43528">
    <property type="entry name" value="ALPHA-KETOGLUTARATE PERMEASE"/>
    <property type="match status" value="1"/>
</dbReference>
<comment type="caution">
    <text evidence="11">The sequence shown here is derived from an EMBL/GenBank/DDBJ whole genome shotgun (WGS) entry which is preliminary data.</text>
</comment>
<evidence type="ECO:0000256" key="6">
    <source>
        <dbReference type="ARBA" id="ARBA00022847"/>
    </source>
</evidence>
<dbReference type="InterPro" id="IPR051084">
    <property type="entry name" value="H+-coupled_symporters"/>
</dbReference>
<keyword evidence="8 9" id="KW-0472">Membrane</keyword>
<evidence type="ECO:0000313" key="12">
    <source>
        <dbReference type="Proteomes" id="UP001500449"/>
    </source>
</evidence>
<feature type="transmembrane region" description="Helical" evidence="9">
    <location>
        <begin position="310"/>
        <end position="330"/>
    </location>
</feature>
<feature type="transmembrane region" description="Helical" evidence="9">
    <location>
        <begin position="163"/>
        <end position="185"/>
    </location>
</feature>
<proteinExistence type="inferred from homology"/>
<protein>
    <submittedName>
        <fullName evidence="11">Glycine betaine/L-proline transporter ProP</fullName>
    </submittedName>
</protein>
<evidence type="ECO:0000256" key="9">
    <source>
        <dbReference type="SAM" id="Phobius"/>
    </source>
</evidence>
<keyword evidence="7 9" id="KW-1133">Transmembrane helix</keyword>
<feature type="transmembrane region" description="Helical" evidence="9">
    <location>
        <begin position="22"/>
        <end position="42"/>
    </location>
</feature>
<evidence type="ECO:0000256" key="4">
    <source>
        <dbReference type="ARBA" id="ARBA00022475"/>
    </source>
</evidence>
<dbReference type="Proteomes" id="UP001500449">
    <property type="component" value="Unassembled WGS sequence"/>
</dbReference>
<feature type="transmembrane region" description="Helical" evidence="9">
    <location>
        <begin position="62"/>
        <end position="83"/>
    </location>
</feature>
<dbReference type="InterPro" id="IPR020846">
    <property type="entry name" value="MFS_dom"/>
</dbReference>
<dbReference type="SUPFAM" id="SSF103473">
    <property type="entry name" value="MFS general substrate transporter"/>
    <property type="match status" value="1"/>
</dbReference>
<evidence type="ECO:0000256" key="5">
    <source>
        <dbReference type="ARBA" id="ARBA00022692"/>
    </source>
</evidence>
<organism evidence="11 12">
    <name type="scientific">Pseudonocardia ailaonensis</name>
    <dbReference type="NCBI Taxonomy" id="367279"/>
    <lineage>
        <taxon>Bacteria</taxon>
        <taxon>Bacillati</taxon>
        <taxon>Actinomycetota</taxon>
        <taxon>Actinomycetes</taxon>
        <taxon>Pseudonocardiales</taxon>
        <taxon>Pseudonocardiaceae</taxon>
        <taxon>Pseudonocardia</taxon>
    </lineage>
</organism>
<feature type="transmembrane region" description="Helical" evidence="9">
    <location>
        <begin position="372"/>
        <end position="392"/>
    </location>
</feature>
<feature type="transmembrane region" description="Helical" evidence="9">
    <location>
        <begin position="191"/>
        <end position="210"/>
    </location>
</feature>
<dbReference type="EMBL" id="BAAAQK010000005">
    <property type="protein sequence ID" value="GAA1844253.1"/>
    <property type="molecule type" value="Genomic_DNA"/>
</dbReference>
<dbReference type="PROSITE" id="PS50850">
    <property type="entry name" value="MFS"/>
    <property type="match status" value="1"/>
</dbReference>
<sequence length="448" mass="46360">MASSTETSGAPSRKKVRRAQQAGFLGTLVEAYDFFVYTYLVLYTAPLFFPADNPTSGVLASLLTLGAGFLARPIGGLVFGWMGDRRGRRFTLLVTVTMMGGATLLIGLLPTYQQVGVLAPVLLVVVRLLQGFSAGGELMGAATYVSEHSSKGNRGRLSSVTPLGFTAGTVLAPAVVALVTLLVGPASMGSWGWRVPLLLSLPLAVLCLALRSRLDDSPEFEKLAEEQALARTPVREVVRHHFPALIRVILLGAVVLLSGYVVAGYVPVFLQQQAGIAPGTAATMAAVANCVGIPVVFAAGLLIDRIGKRPVMVLLLGTLTVVALPALMLIKHSGGVWILVVVAFAVLAALASSSSVPAYAAFTGLFPARVRYTGAAFGFGLGSALGAGFGPYLAAQLSVSTGNIYAPAFLMMGVSVIGIVVILTTPNTDAGADVPDTLAAGVDARPQP</sequence>
<feature type="transmembrane region" description="Helical" evidence="9">
    <location>
        <begin position="336"/>
        <end position="360"/>
    </location>
</feature>
<evidence type="ECO:0000256" key="7">
    <source>
        <dbReference type="ARBA" id="ARBA00022989"/>
    </source>
</evidence>
<keyword evidence="5 9" id="KW-0812">Transmembrane</keyword>
<feature type="domain" description="Major facilitator superfamily (MFS) profile" evidence="10">
    <location>
        <begin position="19"/>
        <end position="430"/>
    </location>
</feature>
<feature type="transmembrane region" description="Helical" evidence="9">
    <location>
        <begin position="118"/>
        <end position="142"/>
    </location>
</feature>
<accession>A0ABN2MYC7</accession>
<reference evidence="11 12" key="1">
    <citation type="journal article" date="2019" name="Int. J. Syst. Evol. Microbiol.">
        <title>The Global Catalogue of Microorganisms (GCM) 10K type strain sequencing project: providing services to taxonomists for standard genome sequencing and annotation.</title>
        <authorList>
            <consortium name="The Broad Institute Genomics Platform"/>
            <consortium name="The Broad Institute Genome Sequencing Center for Infectious Disease"/>
            <person name="Wu L."/>
            <person name="Ma J."/>
        </authorList>
    </citation>
    <scope>NUCLEOTIDE SEQUENCE [LARGE SCALE GENOMIC DNA]</scope>
    <source>
        <strain evidence="11 12">JCM 16009</strain>
    </source>
</reference>